<feature type="compositionally biased region" description="Basic and acidic residues" evidence="1">
    <location>
        <begin position="148"/>
        <end position="160"/>
    </location>
</feature>
<reference evidence="2" key="1">
    <citation type="submission" date="2013-04" db="EMBL/GenBank/DDBJ databases">
        <authorList>
            <person name="Qu J."/>
            <person name="Murali S.C."/>
            <person name="Bandaranaike D."/>
            <person name="Bellair M."/>
            <person name="Blankenburg K."/>
            <person name="Chao H."/>
            <person name="Dinh H."/>
            <person name="Doddapaneni H."/>
            <person name="Downs B."/>
            <person name="Dugan-Rocha S."/>
            <person name="Elkadiri S."/>
            <person name="Gnanaolivu R.D."/>
            <person name="Hernandez B."/>
            <person name="Javaid M."/>
            <person name="Jayaseelan J.C."/>
            <person name="Lee S."/>
            <person name="Li M."/>
            <person name="Ming W."/>
            <person name="Munidasa M."/>
            <person name="Muniz J."/>
            <person name="Nguyen L."/>
            <person name="Ongeri F."/>
            <person name="Osuji N."/>
            <person name="Pu L.-L."/>
            <person name="Puazo M."/>
            <person name="Qu C."/>
            <person name="Quiroz J."/>
            <person name="Raj R."/>
            <person name="Weissenberger G."/>
            <person name="Xin Y."/>
            <person name="Zou X."/>
            <person name="Han Y."/>
            <person name="Richards S."/>
            <person name="Worley K."/>
            <person name="Muzny D."/>
            <person name="Gibbs R."/>
        </authorList>
    </citation>
    <scope>NUCLEOTIDE SEQUENCE</scope>
    <source>
        <strain evidence="2">Sampled in the wild</strain>
    </source>
</reference>
<protein>
    <submittedName>
        <fullName evidence="2">Uncharacterized protein</fullName>
    </submittedName>
</protein>
<gene>
    <name evidence="2" type="ORF">J437_LFUL004962</name>
</gene>
<feature type="region of interest" description="Disordered" evidence="1">
    <location>
        <begin position="21"/>
        <end position="236"/>
    </location>
</feature>
<dbReference type="EMBL" id="KZ308162">
    <property type="protein sequence ID" value="KAG8223494.1"/>
    <property type="molecule type" value="Genomic_DNA"/>
</dbReference>
<evidence type="ECO:0000313" key="2">
    <source>
        <dbReference type="EMBL" id="KAG8223494.1"/>
    </source>
</evidence>
<feature type="compositionally biased region" description="Pro residues" evidence="1">
    <location>
        <begin position="44"/>
        <end position="81"/>
    </location>
</feature>
<accession>A0A8K0JW78</accession>
<feature type="compositionally biased region" description="Pro residues" evidence="1">
    <location>
        <begin position="92"/>
        <end position="108"/>
    </location>
</feature>
<organism evidence="2 3">
    <name type="scientific">Ladona fulva</name>
    <name type="common">Scarce chaser dragonfly</name>
    <name type="synonym">Libellula fulva</name>
    <dbReference type="NCBI Taxonomy" id="123851"/>
    <lineage>
        <taxon>Eukaryota</taxon>
        <taxon>Metazoa</taxon>
        <taxon>Ecdysozoa</taxon>
        <taxon>Arthropoda</taxon>
        <taxon>Hexapoda</taxon>
        <taxon>Insecta</taxon>
        <taxon>Pterygota</taxon>
        <taxon>Palaeoptera</taxon>
        <taxon>Odonata</taxon>
        <taxon>Epiprocta</taxon>
        <taxon>Anisoptera</taxon>
        <taxon>Libelluloidea</taxon>
        <taxon>Libellulidae</taxon>
        <taxon>Ladona</taxon>
    </lineage>
</organism>
<evidence type="ECO:0000313" key="3">
    <source>
        <dbReference type="Proteomes" id="UP000792457"/>
    </source>
</evidence>
<evidence type="ECO:0000256" key="1">
    <source>
        <dbReference type="SAM" id="MobiDB-lite"/>
    </source>
</evidence>
<feature type="compositionally biased region" description="Basic and acidic residues" evidence="1">
    <location>
        <begin position="206"/>
        <end position="230"/>
    </location>
</feature>
<feature type="compositionally biased region" description="Pro residues" evidence="1">
    <location>
        <begin position="163"/>
        <end position="181"/>
    </location>
</feature>
<keyword evidence="3" id="KW-1185">Reference proteome</keyword>
<dbReference type="AlphaFoldDB" id="A0A8K0JW78"/>
<dbReference type="Proteomes" id="UP000792457">
    <property type="component" value="Unassembled WGS sequence"/>
</dbReference>
<comment type="caution">
    <text evidence="2">The sequence shown here is derived from an EMBL/GenBank/DDBJ whole genome shotgun (WGS) entry which is preliminary data.</text>
</comment>
<feature type="compositionally biased region" description="Polar residues" evidence="1">
    <location>
        <begin position="21"/>
        <end position="34"/>
    </location>
</feature>
<name>A0A8K0JW78_LADFU</name>
<proteinExistence type="predicted"/>
<sequence length="236" mass="26069">MDSNGELSASPLHMGLASNSSVDSLFLDPNSSPPLVSGGVRMPPLIPPPPFPPLPPFPPMSPYHHPISPPLSFVPPPPPEGMYPQSVDGHRPPPLGRMSSPPPPPSPSHSPHLHHANSRQGKYASPFQDRKGERKSASPPTDMYRGMPIDDRGHMDEWGRYRTPPPHPTHLPDYPPFPYPHPRQHWEDDSMPPTSSFRPLPSQAEAVREKKGGKSKDNHPTEMENLEKANRYGGKQ</sequence>
<reference evidence="2" key="2">
    <citation type="submission" date="2017-10" db="EMBL/GenBank/DDBJ databases">
        <title>Ladona fulva Genome sequencing and assembly.</title>
        <authorList>
            <person name="Murali S."/>
            <person name="Richards S."/>
            <person name="Bandaranaike D."/>
            <person name="Bellair M."/>
            <person name="Blankenburg K."/>
            <person name="Chao H."/>
            <person name="Dinh H."/>
            <person name="Doddapaneni H."/>
            <person name="Dugan-Rocha S."/>
            <person name="Elkadiri S."/>
            <person name="Gnanaolivu R."/>
            <person name="Hernandez B."/>
            <person name="Skinner E."/>
            <person name="Javaid M."/>
            <person name="Lee S."/>
            <person name="Li M."/>
            <person name="Ming W."/>
            <person name="Munidasa M."/>
            <person name="Muniz J."/>
            <person name="Nguyen L."/>
            <person name="Hughes D."/>
            <person name="Osuji N."/>
            <person name="Pu L.-L."/>
            <person name="Puazo M."/>
            <person name="Qu C."/>
            <person name="Quiroz J."/>
            <person name="Raj R."/>
            <person name="Weissenberger G."/>
            <person name="Xin Y."/>
            <person name="Zou X."/>
            <person name="Han Y."/>
            <person name="Worley K."/>
            <person name="Muzny D."/>
            <person name="Gibbs R."/>
        </authorList>
    </citation>
    <scope>NUCLEOTIDE SEQUENCE</scope>
    <source>
        <strain evidence="2">Sampled in the wild</strain>
    </source>
</reference>